<feature type="compositionally biased region" description="Low complexity" evidence="1">
    <location>
        <begin position="49"/>
        <end position="64"/>
    </location>
</feature>
<gene>
    <name evidence="2" type="ORF">ACFQZM_28965</name>
</gene>
<comment type="caution">
    <text evidence="2">The sequence shown here is derived from an EMBL/GenBank/DDBJ whole genome shotgun (WGS) entry which is preliminary data.</text>
</comment>
<feature type="region of interest" description="Disordered" evidence="1">
    <location>
        <begin position="49"/>
        <end position="77"/>
    </location>
</feature>
<evidence type="ECO:0000313" key="2">
    <source>
        <dbReference type="EMBL" id="MFD0688559.1"/>
    </source>
</evidence>
<name>A0ABW2XR79_9ACTN</name>
<sequence length="97" mass="10181">MGDQMIVLGARIAEIEALFACVVEAADPRAERRLLAELAEAGARLAAEAGAAGARPGAAVPQPRGGRGGGRPRLQRRIASTQRTADWIIARTGRRPN</sequence>
<protein>
    <submittedName>
        <fullName evidence="2">Uncharacterized protein</fullName>
    </submittedName>
</protein>
<reference evidence="3" key="1">
    <citation type="journal article" date="2019" name="Int. J. Syst. Evol. Microbiol.">
        <title>The Global Catalogue of Microorganisms (GCM) 10K type strain sequencing project: providing services to taxonomists for standard genome sequencing and annotation.</title>
        <authorList>
            <consortium name="The Broad Institute Genomics Platform"/>
            <consortium name="The Broad Institute Genome Sequencing Center for Infectious Disease"/>
            <person name="Wu L."/>
            <person name="Ma J."/>
        </authorList>
    </citation>
    <scope>NUCLEOTIDE SEQUENCE [LARGE SCALE GENOMIC DNA]</scope>
    <source>
        <strain evidence="3">JCM 9371</strain>
    </source>
</reference>
<evidence type="ECO:0000256" key="1">
    <source>
        <dbReference type="SAM" id="MobiDB-lite"/>
    </source>
</evidence>
<evidence type="ECO:0000313" key="3">
    <source>
        <dbReference type="Proteomes" id="UP001597063"/>
    </source>
</evidence>
<proteinExistence type="predicted"/>
<dbReference type="Proteomes" id="UP001597063">
    <property type="component" value="Unassembled WGS sequence"/>
</dbReference>
<dbReference type="RefSeq" id="WP_378324192.1">
    <property type="nucleotide sequence ID" value="NZ_JBHTGP010000014.1"/>
</dbReference>
<keyword evidence="3" id="KW-1185">Reference proteome</keyword>
<accession>A0ABW2XR79</accession>
<organism evidence="2 3">
    <name type="scientific">Actinomadura fibrosa</name>
    <dbReference type="NCBI Taxonomy" id="111802"/>
    <lineage>
        <taxon>Bacteria</taxon>
        <taxon>Bacillati</taxon>
        <taxon>Actinomycetota</taxon>
        <taxon>Actinomycetes</taxon>
        <taxon>Streptosporangiales</taxon>
        <taxon>Thermomonosporaceae</taxon>
        <taxon>Actinomadura</taxon>
    </lineage>
</organism>
<dbReference type="EMBL" id="JBHTGP010000014">
    <property type="protein sequence ID" value="MFD0688559.1"/>
    <property type="molecule type" value="Genomic_DNA"/>
</dbReference>